<dbReference type="GO" id="GO:0005737">
    <property type="term" value="C:cytoplasm"/>
    <property type="evidence" value="ECO:0007669"/>
    <property type="project" value="TreeGrafter"/>
</dbReference>
<evidence type="ECO:0000259" key="4">
    <source>
        <dbReference type="Pfam" id="PF03328"/>
    </source>
</evidence>
<dbReference type="InterPro" id="IPR040442">
    <property type="entry name" value="Pyrv_kinase-like_dom_sf"/>
</dbReference>
<dbReference type="AlphaFoldDB" id="A0A848RFT2"/>
<evidence type="ECO:0000313" key="5">
    <source>
        <dbReference type="EMBL" id="NMW85680.1"/>
    </source>
</evidence>
<comment type="caution">
    <text evidence="5">The sequence shown here is derived from an EMBL/GenBank/DDBJ whole genome shotgun (WGS) entry which is preliminary data.</text>
</comment>
<name>A0A848RFT2_9FIRM</name>
<dbReference type="InterPro" id="IPR005000">
    <property type="entry name" value="Aldolase/citrate-lyase_domain"/>
</dbReference>
<sequence>MTFYPVENKILKNLKKGEISIGLELYTGSEALVEILGYTGFDFYMLDMEHAPVSIENMRHLIRAADAANISTIVRVAENDYSLIARGVEEGAQGIIVPHISSAQDARKAIDSMRYPPEGKKGSCSSIRASSYSTSDWDDYLDYHSNNVMFIPLIEDIDGVNNAEYIFRELKPGLDAVLFGRGDLAQQLVKKGEKVNWDHPFVLEAYDKILELSKKYDIPTVAVSWPKVSIKTAREVLDSGSKILLYSIDEIMFYDQCKKIIKELK</sequence>
<dbReference type="RefSeq" id="WP_169969876.1">
    <property type="nucleotide sequence ID" value="NZ_JABDSR010000010.1"/>
</dbReference>
<dbReference type="GO" id="GO:0016832">
    <property type="term" value="F:aldehyde-lyase activity"/>
    <property type="evidence" value="ECO:0007669"/>
    <property type="project" value="TreeGrafter"/>
</dbReference>
<dbReference type="PANTHER" id="PTHR30502:SF0">
    <property type="entry name" value="PHOSPHOENOLPYRUVATE CARBOXYLASE FAMILY PROTEIN"/>
    <property type="match status" value="1"/>
</dbReference>
<dbReference type="Pfam" id="PF03328">
    <property type="entry name" value="HpcH_HpaI"/>
    <property type="match status" value="1"/>
</dbReference>
<dbReference type="PANTHER" id="PTHR30502">
    <property type="entry name" value="2-KETO-3-DEOXY-L-RHAMNONATE ALDOLASE"/>
    <property type="match status" value="1"/>
</dbReference>
<dbReference type="SUPFAM" id="SSF51621">
    <property type="entry name" value="Phosphoenolpyruvate/pyruvate domain"/>
    <property type="match status" value="1"/>
</dbReference>
<feature type="domain" description="HpcH/HpaI aldolase/citrate lyase" evidence="4">
    <location>
        <begin position="29"/>
        <end position="243"/>
    </location>
</feature>
<organism evidence="5 6">
    <name type="scientific">Peptoniphilus faecalis</name>
    <dbReference type="NCBI Taxonomy" id="2731255"/>
    <lineage>
        <taxon>Bacteria</taxon>
        <taxon>Bacillati</taxon>
        <taxon>Bacillota</taxon>
        <taxon>Tissierellia</taxon>
        <taxon>Tissierellales</taxon>
        <taxon>Peptoniphilaceae</taxon>
        <taxon>Peptoniphilus</taxon>
    </lineage>
</organism>
<dbReference type="GO" id="GO:0046872">
    <property type="term" value="F:metal ion binding"/>
    <property type="evidence" value="ECO:0007669"/>
    <property type="project" value="UniProtKB-KW"/>
</dbReference>
<dbReference type="Gene3D" id="3.20.20.60">
    <property type="entry name" value="Phosphoenolpyruvate-binding domains"/>
    <property type="match status" value="1"/>
</dbReference>
<evidence type="ECO:0000256" key="2">
    <source>
        <dbReference type="ARBA" id="ARBA00022723"/>
    </source>
</evidence>
<accession>A0A848RFT2</accession>
<proteinExistence type="inferred from homology"/>
<keyword evidence="3" id="KW-0456">Lyase</keyword>
<dbReference type="Proteomes" id="UP000568273">
    <property type="component" value="Unassembled WGS sequence"/>
</dbReference>
<comment type="similarity">
    <text evidence="1">Belongs to the HpcH/HpaI aldolase family.</text>
</comment>
<keyword evidence="6" id="KW-1185">Reference proteome</keyword>
<evidence type="ECO:0000256" key="3">
    <source>
        <dbReference type="ARBA" id="ARBA00023239"/>
    </source>
</evidence>
<gene>
    <name evidence="5" type="ORF">HKO22_08020</name>
</gene>
<dbReference type="InterPro" id="IPR015813">
    <property type="entry name" value="Pyrv/PenolPyrv_kinase-like_dom"/>
</dbReference>
<evidence type="ECO:0000256" key="1">
    <source>
        <dbReference type="ARBA" id="ARBA00005568"/>
    </source>
</evidence>
<evidence type="ECO:0000313" key="6">
    <source>
        <dbReference type="Proteomes" id="UP000568273"/>
    </source>
</evidence>
<protein>
    <recommendedName>
        <fullName evidence="4">HpcH/HpaI aldolase/citrate lyase domain-containing protein</fullName>
    </recommendedName>
</protein>
<dbReference type="InterPro" id="IPR050251">
    <property type="entry name" value="HpcH-HpaI_aldolase"/>
</dbReference>
<keyword evidence="2" id="KW-0479">Metal-binding</keyword>
<reference evidence="5" key="1">
    <citation type="submission" date="2020-04" db="EMBL/GenBank/DDBJ databases">
        <title>Peptoniphilus sp. nov. isolated from swine feces.</title>
        <authorList>
            <person name="Ryu S.W."/>
        </authorList>
    </citation>
    <scope>NUCLEOTIDE SEQUENCE [LARGE SCALE GENOMIC DNA]</scope>
    <source>
        <strain evidence="5">AGMB00490</strain>
    </source>
</reference>
<dbReference type="EMBL" id="JABDSR010000010">
    <property type="protein sequence ID" value="NMW85680.1"/>
    <property type="molecule type" value="Genomic_DNA"/>
</dbReference>